<feature type="transmembrane region" description="Helical" evidence="1">
    <location>
        <begin position="208"/>
        <end position="226"/>
    </location>
</feature>
<keyword evidence="3" id="KW-0378">Hydrolase</keyword>
<keyword evidence="3" id="KW-0482">Metalloprotease</keyword>
<reference evidence="3 4" key="1">
    <citation type="submission" date="2020-06" db="EMBL/GenBank/DDBJ databases">
        <title>Sulfitobacter algicola sp. nov., isolated from green algae.</title>
        <authorList>
            <person name="Wang C."/>
        </authorList>
    </citation>
    <scope>NUCLEOTIDE SEQUENCE [LARGE SCALE GENOMIC DNA]</scope>
    <source>
        <strain evidence="3 4">1151</strain>
    </source>
</reference>
<feature type="transmembrane region" description="Helical" evidence="1">
    <location>
        <begin position="109"/>
        <end position="128"/>
    </location>
</feature>
<dbReference type="InterPro" id="IPR003675">
    <property type="entry name" value="Rce1/LyrA-like_dom"/>
</dbReference>
<feature type="transmembrane region" description="Helical" evidence="1">
    <location>
        <begin position="275"/>
        <end position="294"/>
    </location>
</feature>
<feature type="transmembrane region" description="Helical" evidence="1">
    <location>
        <begin position="23"/>
        <end position="47"/>
    </location>
</feature>
<keyword evidence="3" id="KW-0645">Protease</keyword>
<dbReference type="RefSeq" id="WP_174136750.1">
    <property type="nucleotide sequence ID" value="NZ_JABUFE010000003.1"/>
</dbReference>
<feature type="transmembrane region" description="Helical" evidence="1">
    <location>
        <begin position="67"/>
        <end position="89"/>
    </location>
</feature>
<dbReference type="Proteomes" id="UP000777935">
    <property type="component" value="Unassembled WGS sequence"/>
</dbReference>
<evidence type="ECO:0000313" key="4">
    <source>
        <dbReference type="Proteomes" id="UP000777935"/>
    </source>
</evidence>
<gene>
    <name evidence="3" type="ORF">HRQ87_07170</name>
</gene>
<evidence type="ECO:0000259" key="2">
    <source>
        <dbReference type="Pfam" id="PF02517"/>
    </source>
</evidence>
<dbReference type="PANTHER" id="PTHR36435">
    <property type="entry name" value="SLR1288 PROTEIN"/>
    <property type="match status" value="1"/>
</dbReference>
<dbReference type="Pfam" id="PF02517">
    <property type="entry name" value="Rce1-like"/>
    <property type="match status" value="1"/>
</dbReference>
<keyword evidence="1" id="KW-0812">Transmembrane</keyword>
<feature type="transmembrane region" description="Helical" evidence="1">
    <location>
        <begin position="179"/>
        <end position="196"/>
    </location>
</feature>
<feature type="domain" description="CAAX prenyl protease 2/Lysostaphin resistance protein A-like" evidence="2">
    <location>
        <begin position="147"/>
        <end position="244"/>
    </location>
</feature>
<evidence type="ECO:0000313" key="3">
    <source>
        <dbReference type="EMBL" id="NSX54583.1"/>
    </source>
</evidence>
<accession>A0ABX2IWH0</accession>
<proteinExistence type="predicted"/>
<protein>
    <submittedName>
        <fullName evidence="3">CPBP family intramembrane metalloprotease</fullName>
    </submittedName>
</protein>
<keyword evidence="1" id="KW-0472">Membrane</keyword>
<feature type="transmembrane region" description="Helical" evidence="1">
    <location>
        <begin position="238"/>
        <end position="263"/>
    </location>
</feature>
<evidence type="ECO:0000256" key="1">
    <source>
        <dbReference type="SAM" id="Phobius"/>
    </source>
</evidence>
<feature type="transmembrane region" description="Helical" evidence="1">
    <location>
        <begin position="148"/>
        <end position="167"/>
    </location>
</feature>
<dbReference type="PANTHER" id="PTHR36435:SF1">
    <property type="entry name" value="CAAX AMINO TERMINAL PROTEASE FAMILY PROTEIN"/>
    <property type="match status" value="1"/>
</dbReference>
<keyword evidence="4" id="KW-1185">Reference proteome</keyword>
<name>A0ABX2IWH0_9RHOB</name>
<comment type="caution">
    <text evidence="3">The sequence shown here is derived from an EMBL/GenBank/DDBJ whole genome shotgun (WGS) entry which is preliminary data.</text>
</comment>
<dbReference type="InterPro" id="IPR052710">
    <property type="entry name" value="CAAX_protease"/>
</dbReference>
<sequence length="296" mass="32130">MNYQDHEYMVQPARSYAQLWRTLLGFVLGFAIYAILAMMFVALFGALSGDIESLLSFADPEAQATPAGTLMMLFSFVCMTGGIVIATLALHRRGLLSLLGPFRMMAADFLRVLGVLMLLSIVLLMLPLPSGPDETPVQNLDTGLWLKLLPIAILGVLIQTSAEEIVFRGYLQSQLAARFASPLIWMIVPSVIFGLMHFSPEMAGDNTWFIVGWATLFGVIAADLTARAGNLGPAIAMHFLNNLIAITFISTQGPLSGVALYTYPFGMADAEIMAHLPQDFATIVVGWLAARVAISR</sequence>
<dbReference type="GO" id="GO:0008237">
    <property type="term" value="F:metallopeptidase activity"/>
    <property type="evidence" value="ECO:0007669"/>
    <property type="project" value="UniProtKB-KW"/>
</dbReference>
<dbReference type="EMBL" id="JABUFE010000003">
    <property type="protein sequence ID" value="NSX54583.1"/>
    <property type="molecule type" value="Genomic_DNA"/>
</dbReference>
<organism evidence="3 4">
    <name type="scientific">Parasulfitobacter algicola</name>
    <dbReference type="NCBI Taxonomy" id="2614809"/>
    <lineage>
        <taxon>Bacteria</taxon>
        <taxon>Pseudomonadati</taxon>
        <taxon>Pseudomonadota</taxon>
        <taxon>Alphaproteobacteria</taxon>
        <taxon>Rhodobacterales</taxon>
        <taxon>Roseobacteraceae</taxon>
        <taxon>Parasulfitobacter</taxon>
    </lineage>
</organism>
<keyword evidence="1" id="KW-1133">Transmembrane helix</keyword>